<feature type="compositionally biased region" description="Low complexity" evidence="8">
    <location>
        <begin position="674"/>
        <end position="688"/>
    </location>
</feature>
<feature type="coiled-coil region" evidence="7">
    <location>
        <begin position="587"/>
        <end position="638"/>
    </location>
</feature>
<dbReference type="InterPro" id="IPR036249">
    <property type="entry name" value="Thioredoxin-like_sf"/>
</dbReference>
<dbReference type="SUPFAM" id="SSF47986">
    <property type="entry name" value="DEATH domain"/>
    <property type="match status" value="2"/>
</dbReference>
<dbReference type="GO" id="GO:0042981">
    <property type="term" value="P:regulation of apoptotic process"/>
    <property type="evidence" value="ECO:0007669"/>
    <property type="project" value="InterPro"/>
</dbReference>
<dbReference type="AlphaFoldDB" id="A0A8T0A7D7"/>
<dbReference type="GO" id="GO:0033018">
    <property type="term" value="C:sarcoplasmic reticulum lumen"/>
    <property type="evidence" value="ECO:0007669"/>
    <property type="project" value="UniProtKB-SubCell"/>
</dbReference>
<evidence type="ECO:0000256" key="6">
    <source>
        <dbReference type="RuleBase" id="RU000648"/>
    </source>
</evidence>
<keyword evidence="4" id="KW-0703">Sarcoplasmic reticulum</keyword>
<dbReference type="GO" id="GO:0030018">
    <property type="term" value="C:Z disc"/>
    <property type="evidence" value="ECO:0007669"/>
    <property type="project" value="TreeGrafter"/>
</dbReference>
<feature type="domain" description="CARD" evidence="10">
    <location>
        <begin position="413"/>
        <end position="488"/>
    </location>
</feature>
<comment type="function">
    <text evidence="6">Calsequestrin is a high-capacity, moderate affinity, calcium-binding protein and thus acts as an internal calcium store in muscle.</text>
</comment>
<accession>A0A8T0A7D7</accession>
<dbReference type="InterPro" id="IPR001393">
    <property type="entry name" value="Calsequestrin"/>
</dbReference>
<keyword evidence="5" id="KW-0514">Muscle protein</keyword>
<evidence type="ECO:0000256" key="7">
    <source>
        <dbReference type="SAM" id="Coils"/>
    </source>
</evidence>
<protein>
    <recommendedName>
        <fullName evidence="6">Calsequestrin</fullName>
    </recommendedName>
</protein>
<dbReference type="PANTHER" id="PTHR10033">
    <property type="entry name" value="CALSEQUESTRIN"/>
    <property type="match status" value="1"/>
</dbReference>
<organism evidence="11 12">
    <name type="scientific">Silurus meridionalis</name>
    <name type="common">Southern catfish</name>
    <name type="synonym">Silurus soldatovi meridionalis</name>
    <dbReference type="NCBI Taxonomy" id="175797"/>
    <lineage>
        <taxon>Eukaryota</taxon>
        <taxon>Metazoa</taxon>
        <taxon>Chordata</taxon>
        <taxon>Craniata</taxon>
        <taxon>Vertebrata</taxon>
        <taxon>Euteleostomi</taxon>
        <taxon>Actinopterygii</taxon>
        <taxon>Neopterygii</taxon>
        <taxon>Teleostei</taxon>
        <taxon>Ostariophysi</taxon>
        <taxon>Siluriformes</taxon>
        <taxon>Siluridae</taxon>
        <taxon>Silurus</taxon>
    </lineage>
</organism>
<dbReference type="GO" id="GO:0005509">
    <property type="term" value="F:calcium ion binding"/>
    <property type="evidence" value="ECO:0007669"/>
    <property type="project" value="InterPro"/>
</dbReference>
<dbReference type="SUPFAM" id="SSF52833">
    <property type="entry name" value="Thioredoxin-like"/>
    <property type="match status" value="3"/>
</dbReference>
<dbReference type="EMBL" id="JABFDY010000028">
    <property type="protein sequence ID" value="KAF7686837.1"/>
    <property type="molecule type" value="Genomic_DNA"/>
</dbReference>
<comment type="similarity">
    <text evidence="2 6">Belongs to the calsequestrin family.</text>
</comment>
<feature type="region of interest" description="Disordered" evidence="8">
    <location>
        <begin position="654"/>
        <end position="688"/>
    </location>
</feature>
<name>A0A8T0A7D7_SILME</name>
<dbReference type="Pfam" id="PF00619">
    <property type="entry name" value="CARD"/>
    <property type="match status" value="2"/>
</dbReference>
<evidence type="ECO:0000256" key="8">
    <source>
        <dbReference type="SAM" id="MobiDB-lite"/>
    </source>
</evidence>
<evidence type="ECO:0000256" key="9">
    <source>
        <dbReference type="SAM" id="SignalP"/>
    </source>
</evidence>
<dbReference type="PRINTS" id="PR00312">
    <property type="entry name" value="CALSEQUESTRN"/>
</dbReference>
<gene>
    <name evidence="11" type="ORF">HF521_015230</name>
</gene>
<feature type="signal peptide" evidence="9">
    <location>
        <begin position="1"/>
        <end position="20"/>
    </location>
</feature>
<comment type="caution">
    <text evidence="11">The sequence shown here is derived from an EMBL/GenBank/DDBJ whole genome shotgun (WGS) entry which is preliminary data.</text>
</comment>
<dbReference type="InterPro" id="IPR001315">
    <property type="entry name" value="CARD"/>
</dbReference>
<keyword evidence="7" id="KW-0175">Coiled coil</keyword>
<dbReference type="CDD" id="cd03074">
    <property type="entry name" value="PDI_b'_Calsequestrin_C"/>
    <property type="match status" value="1"/>
</dbReference>
<evidence type="ECO:0000313" key="11">
    <source>
        <dbReference type="EMBL" id="KAF7686837.1"/>
    </source>
</evidence>
<dbReference type="CDD" id="cd03065">
    <property type="entry name" value="PDI_b_Calsequestrin_N"/>
    <property type="match status" value="1"/>
</dbReference>
<evidence type="ECO:0000256" key="2">
    <source>
        <dbReference type="ARBA" id="ARBA00010987"/>
    </source>
</evidence>
<dbReference type="Pfam" id="PF01216">
    <property type="entry name" value="Calsequestrin"/>
    <property type="match status" value="1"/>
</dbReference>
<evidence type="ECO:0000256" key="4">
    <source>
        <dbReference type="ARBA" id="ARBA00022951"/>
    </source>
</evidence>
<feature type="compositionally biased region" description="Basic and acidic residues" evidence="8">
    <location>
        <begin position="654"/>
        <end position="669"/>
    </location>
</feature>
<dbReference type="GO" id="GO:0014809">
    <property type="term" value="P:regulation of skeletal muscle contraction by regulation of release of sequestered calcium ion"/>
    <property type="evidence" value="ECO:0007669"/>
    <property type="project" value="TreeGrafter"/>
</dbReference>
<feature type="domain" description="CARD" evidence="10">
    <location>
        <begin position="482"/>
        <end position="572"/>
    </location>
</feature>
<dbReference type="FunFam" id="3.40.30.10:FF:000047">
    <property type="entry name" value="Calsequestrin"/>
    <property type="match status" value="1"/>
</dbReference>
<dbReference type="PANTHER" id="PTHR10033:SF14">
    <property type="entry name" value="CALSEQUESTRIN-1"/>
    <property type="match status" value="1"/>
</dbReference>
<evidence type="ECO:0000259" key="10">
    <source>
        <dbReference type="PROSITE" id="PS50209"/>
    </source>
</evidence>
<dbReference type="PROSITE" id="PS50209">
    <property type="entry name" value="CARD"/>
    <property type="match status" value="2"/>
</dbReference>
<keyword evidence="9" id="KW-0732">Signal</keyword>
<dbReference type="FunFam" id="3.40.30.10:FF:000031">
    <property type="entry name" value="Calsequestrin"/>
    <property type="match status" value="1"/>
</dbReference>
<comment type="subcellular location">
    <subcellularLocation>
        <location evidence="1">Sarcoplasmic reticulum lumen</location>
    </subcellularLocation>
</comment>
<keyword evidence="3 6" id="KW-0106">Calcium</keyword>
<proteinExistence type="inferred from homology"/>
<dbReference type="InterPro" id="IPR041859">
    <property type="entry name" value="Calsequestrin_N"/>
</dbReference>
<evidence type="ECO:0000256" key="3">
    <source>
        <dbReference type="ARBA" id="ARBA00022837"/>
    </source>
</evidence>
<evidence type="ECO:0000256" key="5">
    <source>
        <dbReference type="ARBA" id="ARBA00023179"/>
    </source>
</evidence>
<keyword evidence="12" id="KW-1185">Reference proteome</keyword>
<sequence>MKWGLWLGVVLLTCGILCWGVKILDIPEYDGQDRVHELTNKNYKAVMKKYDVMVIYYHKAVGENRMAKKQFEVEELALELAAQVLDDFNDEDIGFGLVDAKKNVDVAKNLGLDEVDSIYIFADDEIIEYDGEMAAETLVEFLYDVIEDPVEIIDNEAELRGLFSLVEDIKLVGYFKEDHSRHFIEYDDAAEEFHPFVKFFATFNIQIAQKLKLDLNEVVFYEPFMNVPTLIPGKPYTKAELIDFIDNHKRPTLRKLEPHSMYETWEDDINGQHIVAFAEESDPDGFEFLEILKEVARENNENPNLSIIWINPDDFPLLVPYWENTFSIDLSFPQFGVVDVKDADSVWMEMDDEEDMPTAYELDTWIEDPGIQQKTKHAQKHQHSADRTVQVIMYPEMSMAGPQDLVMRCMDDLVESVNETRRICRGLMNQGLLNEDKYRIIAAAPSSQDKMKQIFHALSSKGQQGRDALYRLLQEHEPELTLQIEHALYVQAVKQKLIQSVKQVEPVANLMFSQDLITEEEYFQVCENEGSEARMLTMFTVLEQHGVKVTDGFYNSLFYCEPLLYRELEKDRVLQMCELNKENLIHKENLEERWRELKLKEKQVEKEKEELRREWDLVKKQKAEMDQERKQIFELKKELKILWRNLDETKEDENSHFLTEREEQRKTEQWEQLNNNSYTKNANKNLFN</sequence>
<feature type="chain" id="PRO_5035915785" description="Calsequestrin" evidence="9">
    <location>
        <begin position="21"/>
        <end position="688"/>
    </location>
</feature>
<dbReference type="InterPro" id="IPR041860">
    <property type="entry name" value="Calsequestrin_C"/>
</dbReference>
<evidence type="ECO:0000256" key="1">
    <source>
        <dbReference type="ARBA" id="ARBA00004564"/>
    </source>
</evidence>
<dbReference type="Gene3D" id="1.10.533.10">
    <property type="entry name" value="Death Domain, Fas"/>
    <property type="match status" value="2"/>
</dbReference>
<reference evidence="11" key="1">
    <citation type="submission" date="2020-08" db="EMBL/GenBank/DDBJ databases">
        <title>Chromosome-level assembly of Southern catfish (Silurus meridionalis) provides insights into visual adaptation to the nocturnal and benthic lifestyles.</title>
        <authorList>
            <person name="Zhang Y."/>
            <person name="Wang D."/>
            <person name="Peng Z."/>
        </authorList>
    </citation>
    <scope>NUCLEOTIDE SEQUENCE</scope>
    <source>
        <strain evidence="11">SWU-2019-XX</strain>
        <tissue evidence="11">Muscle</tissue>
    </source>
</reference>
<dbReference type="Gene3D" id="3.40.30.10">
    <property type="entry name" value="Glutaredoxin"/>
    <property type="match status" value="3"/>
</dbReference>
<dbReference type="InterPro" id="IPR011029">
    <property type="entry name" value="DEATH-like_dom_sf"/>
</dbReference>
<dbReference type="Proteomes" id="UP000606274">
    <property type="component" value="Unassembled WGS sequence"/>
</dbReference>
<evidence type="ECO:0000313" key="12">
    <source>
        <dbReference type="Proteomes" id="UP000606274"/>
    </source>
</evidence>